<dbReference type="InterPro" id="IPR013087">
    <property type="entry name" value="Znf_C2H2_type"/>
</dbReference>
<dbReference type="InParanoid" id="T1HT00"/>
<dbReference type="EMBL" id="ACPB03015717">
    <property type="status" value="NOT_ANNOTATED_CDS"/>
    <property type="molecule type" value="Genomic_DNA"/>
</dbReference>
<sequence length="983" mass="110589">MKENCQKYQVMDPWDETAMYGSNSFRKKTELAFSTMSFSLLGHISVRPETQVMAQQHSSVVHHKPPVSSTTTPCQYIVLDDLVRRAVQKEWLELDYGAQWWSNDHAPTIYANSKLIPSLNAFLSNRWAELKLILQKRPVAAKKIRLKKSGESTSDQQKDCAQTSAQPAVQQQQQQNIDTKPTFHQPTAAQASSTRVTQYSTLKHQLSNNISSVHYRPDIKPCIPQMDETNIDKNISSSLNQPVNFYSVPEINGNCNTSASANEVESIPDFNAFIPAQNNYLKPKSFSYLRNLIAGHCEQYQQNDTNNAYNPYISSCTTATDNSLKMKIKLNPSGQVARSKQHKKKVDENKLKNQGVEGGNNVKQKKSKKHQTENPKRRKRLIKVRYIGPHKIKKCFVKLYTLNDETLRKYTGKGIEDLKKLKTKKAPKKRRKSEKKTTNSTNKVMTAENPVGTDISSSRPQLSTNCFEQYQQNDTKNAYKPYISSCTTATDNSDSSLSISSSFPPITNIENGLALPPISPPAKSLPIIDCSPISTNETHMDDVILNTILSTAVSAPSSNKTDQNEMKTNLEHRKTPNSSISEKVVTIKLDNESVTSIKRSVSCDEFISLNKEVVKPLNMSKLVVESTNHEISNDDSSKIQVEQAGDEENQTATPKPATKECRLEDQDNSLVNSSDVQSGSNSNNSPSHKSEVTKTLNGILKRKERTLSSSPHRVGKQNSDYLNGKIIPLGQKASPTSLKRRSSEGSFDVPTISSCLSLAKLPEFINKDTVKKETEKLSPIIYSNKNIVDTTSSMDLNMNYKNNPLIQIALTNNITFNKNKLKEPITLFKDTDAGDSTDSNKENTFIDEIISNIEENKKKHKLDGEIPQSPKKIRLEGHCDESMTKCNLKIDLSRMKLEEEINDEAVKQTEQQETEQPSHDNIDRRNKSQEQEPTERPVLDLEPANFDNYSCTHCDGVFMHFKDWKMHYDDGHPKCAKLTAQDS</sequence>
<dbReference type="Proteomes" id="UP000015103">
    <property type="component" value="Unassembled WGS sequence"/>
</dbReference>
<proteinExistence type="predicted"/>
<feature type="region of interest" description="Disordered" evidence="1">
    <location>
        <begin position="422"/>
        <end position="460"/>
    </location>
</feature>
<protein>
    <submittedName>
        <fullName evidence="2">C2H2-type domain-containing protein</fullName>
    </submittedName>
</protein>
<feature type="region of interest" description="Disordered" evidence="1">
    <location>
        <begin position="642"/>
        <end position="723"/>
    </location>
</feature>
<feature type="compositionally biased region" description="Polar residues" evidence="1">
    <location>
        <begin position="707"/>
        <end position="721"/>
    </location>
</feature>
<reference evidence="2" key="1">
    <citation type="submission" date="2015-05" db="UniProtKB">
        <authorList>
            <consortium name="EnsemblMetazoa"/>
        </authorList>
    </citation>
    <scope>IDENTIFICATION</scope>
</reference>
<feature type="compositionally biased region" description="Basic and acidic residues" evidence="1">
    <location>
        <begin position="916"/>
        <end position="937"/>
    </location>
</feature>
<feature type="compositionally biased region" description="Basic and acidic residues" evidence="1">
    <location>
        <begin position="562"/>
        <end position="574"/>
    </location>
</feature>
<accession>T1HT00</accession>
<keyword evidence="3" id="KW-1185">Reference proteome</keyword>
<evidence type="ECO:0000313" key="2">
    <source>
        <dbReference type="EnsemblMetazoa" id="RPRC007170-PA"/>
    </source>
</evidence>
<feature type="compositionally biased region" description="Polar residues" evidence="1">
    <location>
        <begin position="668"/>
        <end position="687"/>
    </location>
</feature>
<dbReference type="PROSITE" id="PS00028">
    <property type="entry name" value="ZINC_FINGER_C2H2_1"/>
    <property type="match status" value="1"/>
</dbReference>
<dbReference type="EnsemblMetazoa" id="RPRC007170-RA">
    <property type="protein sequence ID" value="RPRC007170-PA"/>
    <property type="gene ID" value="RPRC007170"/>
</dbReference>
<dbReference type="AlphaFoldDB" id="T1HT00"/>
<feature type="region of interest" description="Disordered" evidence="1">
    <location>
        <begin position="331"/>
        <end position="377"/>
    </location>
</feature>
<feature type="region of interest" description="Disordered" evidence="1">
    <location>
        <begin position="145"/>
        <end position="177"/>
    </location>
</feature>
<feature type="region of interest" description="Disordered" evidence="1">
    <location>
        <begin position="904"/>
        <end position="937"/>
    </location>
</feature>
<evidence type="ECO:0000256" key="1">
    <source>
        <dbReference type="SAM" id="MobiDB-lite"/>
    </source>
</evidence>
<feature type="compositionally biased region" description="Basic residues" evidence="1">
    <location>
        <begin position="422"/>
        <end position="434"/>
    </location>
</feature>
<organism evidence="2 3">
    <name type="scientific">Rhodnius prolixus</name>
    <name type="common">Triatomid bug</name>
    <dbReference type="NCBI Taxonomy" id="13249"/>
    <lineage>
        <taxon>Eukaryota</taxon>
        <taxon>Metazoa</taxon>
        <taxon>Ecdysozoa</taxon>
        <taxon>Arthropoda</taxon>
        <taxon>Hexapoda</taxon>
        <taxon>Insecta</taxon>
        <taxon>Pterygota</taxon>
        <taxon>Neoptera</taxon>
        <taxon>Paraneoptera</taxon>
        <taxon>Hemiptera</taxon>
        <taxon>Heteroptera</taxon>
        <taxon>Panheteroptera</taxon>
        <taxon>Cimicomorpha</taxon>
        <taxon>Reduviidae</taxon>
        <taxon>Triatominae</taxon>
        <taxon>Rhodnius</taxon>
    </lineage>
</organism>
<dbReference type="VEuPathDB" id="VectorBase:RPRC007170"/>
<evidence type="ECO:0000313" key="3">
    <source>
        <dbReference type="Proteomes" id="UP000015103"/>
    </source>
</evidence>
<name>T1HT00_RHOPR</name>
<feature type="compositionally biased region" description="Low complexity" evidence="1">
    <location>
        <begin position="161"/>
        <end position="175"/>
    </location>
</feature>
<feature type="region of interest" description="Disordered" evidence="1">
    <location>
        <begin position="554"/>
        <end position="577"/>
    </location>
</feature>
<dbReference type="HOGENOM" id="CLU_303126_0_0_1"/>